<keyword evidence="3" id="KW-1185">Reference proteome</keyword>
<evidence type="ECO:0000313" key="3">
    <source>
        <dbReference type="Proteomes" id="UP000886523"/>
    </source>
</evidence>
<reference evidence="2" key="1">
    <citation type="journal article" date="2020" name="Nat. Commun.">
        <title>Large-scale genome sequencing of mycorrhizal fungi provides insights into the early evolution of symbiotic traits.</title>
        <authorList>
            <person name="Miyauchi S."/>
            <person name="Kiss E."/>
            <person name="Kuo A."/>
            <person name="Drula E."/>
            <person name="Kohler A."/>
            <person name="Sanchez-Garcia M."/>
            <person name="Morin E."/>
            <person name="Andreopoulos B."/>
            <person name="Barry K.W."/>
            <person name="Bonito G."/>
            <person name="Buee M."/>
            <person name="Carver A."/>
            <person name="Chen C."/>
            <person name="Cichocki N."/>
            <person name="Clum A."/>
            <person name="Culley D."/>
            <person name="Crous P.W."/>
            <person name="Fauchery L."/>
            <person name="Girlanda M."/>
            <person name="Hayes R.D."/>
            <person name="Keri Z."/>
            <person name="LaButti K."/>
            <person name="Lipzen A."/>
            <person name="Lombard V."/>
            <person name="Magnuson J."/>
            <person name="Maillard F."/>
            <person name="Murat C."/>
            <person name="Nolan M."/>
            <person name="Ohm R.A."/>
            <person name="Pangilinan J."/>
            <person name="Pereira M.F."/>
            <person name="Perotto S."/>
            <person name="Peter M."/>
            <person name="Pfister S."/>
            <person name="Riley R."/>
            <person name="Sitrit Y."/>
            <person name="Stielow J.B."/>
            <person name="Szollosi G."/>
            <person name="Zifcakova L."/>
            <person name="Stursova M."/>
            <person name="Spatafora J.W."/>
            <person name="Tedersoo L."/>
            <person name="Vaario L.M."/>
            <person name="Yamada A."/>
            <person name="Yan M."/>
            <person name="Wang P."/>
            <person name="Xu J."/>
            <person name="Bruns T."/>
            <person name="Baldrian P."/>
            <person name="Vilgalys R."/>
            <person name="Dunand C."/>
            <person name="Henrissat B."/>
            <person name="Grigoriev I.V."/>
            <person name="Hibbett D."/>
            <person name="Nagy L.G."/>
            <person name="Martin F.M."/>
        </authorList>
    </citation>
    <scope>NUCLEOTIDE SEQUENCE</scope>
    <source>
        <strain evidence="2">UP504</strain>
    </source>
</reference>
<protein>
    <submittedName>
        <fullName evidence="2">Uncharacterized protein</fullName>
    </submittedName>
</protein>
<gene>
    <name evidence="2" type="ORF">BS47DRAFT_1368668</name>
</gene>
<organism evidence="2 3">
    <name type="scientific">Hydnum rufescens UP504</name>
    <dbReference type="NCBI Taxonomy" id="1448309"/>
    <lineage>
        <taxon>Eukaryota</taxon>
        <taxon>Fungi</taxon>
        <taxon>Dikarya</taxon>
        <taxon>Basidiomycota</taxon>
        <taxon>Agaricomycotina</taxon>
        <taxon>Agaricomycetes</taxon>
        <taxon>Cantharellales</taxon>
        <taxon>Hydnaceae</taxon>
        <taxon>Hydnum</taxon>
    </lineage>
</organism>
<evidence type="ECO:0000256" key="1">
    <source>
        <dbReference type="SAM" id="MobiDB-lite"/>
    </source>
</evidence>
<feature type="compositionally biased region" description="Polar residues" evidence="1">
    <location>
        <begin position="22"/>
        <end position="32"/>
    </location>
</feature>
<dbReference type="AlphaFoldDB" id="A0A9P6AF59"/>
<proteinExistence type="predicted"/>
<feature type="region of interest" description="Disordered" evidence="1">
    <location>
        <begin position="1"/>
        <end position="51"/>
    </location>
</feature>
<dbReference type="Proteomes" id="UP000886523">
    <property type="component" value="Unassembled WGS sequence"/>
</dbReference>
<name>A0A9P6AF59_9AGAM</name>
<evidence type="ECO:0000313" key="2">
    <source>
        <dbReference type="EMBL" id="KAF9504604.1"/>
    </source>
</evidence>
<sequence length="106" mass="12002">MNTTHPPKPDNPPNEHRPNGLPPNQTFQTTHPPKQGLFPPRRPTRQGHHVPYTRFGGCVVLVDQAQGKTRDHAATHTPPDPRLPATYMRTKQIWHHTPASAGVWQY</sequence>
<comment type="caution">
    <text evidence="2">The sequence shown here is derived from an EMBL/GenBank/DDBJ whole genome shotgun (WGS) entry which is preliminary data.</text>
</comment>
<dbReference type="EMBL" id="MU129210">
    <property type="protein sequence ID" value="KAF9504604.1"/>
    <property type="molecule type" value="Genomic_DNA"/>
</dbReference>
<accession>A0A9P6AF59</accession>